<sequence length="37" mass="4335">MYMYILIRKESVPPSTKSVSGVLVYIESLSIYDWTHK</sequence>
<evidence type="ECO:0000313" key="1">
    <source>
        <dbReference type="EnsemblMetazoa" id="Aqu2.1.15032_001"/>
    </source>
</evidence>
<accession>I1EL07</accession>
<organism evidence="1">
    <name type="scientific">Amphimedon queenslandica</name>
    <name type="common">Sponge</name>
    <dbReference type="NCBI Taxonomy" id="400682"/>
    <lineage>
        <taxon>Eukaryota</taxon>
        <taxon>Metazoa</taxon>
        <taxon>Porifera</taxon>
        <taxon>Demospongiae</taxon>
        <taxon>Heteroscleromorpha</taxon>
        <taxon>Haplosclerida</taxon>
        <taxon>Niphatidae</taxon>
        <taxon>Amphimedon</taxon>
    </lineage>
</organism>
<dbReference type="HOGENOM" id="CLU_3351423_0_0_1"/>
<proteinExistence type="predicted"/>
<dbReference type="AlphaFoldDB" id="I1EL07"/>
<dbReference type="EnsemblMetazoa" id="Aqu2.1.08571_001">
    <property type="protein sequence ID" value="Aqu2.1.08571_001"/>
    <property type="gene ID" value="Aqu2.1.08571"/>
</dbReference>
<protein>
    <submittedName>
        <fullName evidence="1">Uncharacterized protein</fullName>
    </submittedName>
</protein>
<dbReference type="EnsemblMetazoa" id="Aqu2.1.15032_001">
    <property type="protein sequence ID" value="Aqu2.1.15032_001"/>
    <property type="gene ID" value="Aqu2.1.15032"/>
</dbReference>
<name>I1EL07_AMPQE</name>
<reference evidence="1" key="1">
    <citation type="submission" date="2017-05" db="UniProtKB">
        <authorList>
            <consortium name="EnsemblMetazoa"/>
        </authorList>
    </citation>
    <scope>IDENTIFICATION</scope>
</reference>